<reference evidence="2" key="2">
    <citation type="submission" date="2022-06" db="UniProtKB">
        <authorList>
            <consortium name="EnsemblMetazoa"/>
        </authorList>
    </citation>
    <scope>IDENTIFICATION</scope>
    <source>
        <strain evidence="2">PS312</strain>
    </source>
</reference>
<protein>
    <submittedName>
        <fullName evidence="2">Uncharacterized protein</fullName>
    </submittedName>
</protein>
<feature type="compositionally biased region" description="Basic and acidic residues" evidence="1">
    <location>
        <begin position="13"/>
        <end position="23"/>
    </location>
</feature>
<dbReference type="EnsemblMetazoa" id="PPA44677.1">
    <property type="protein sequence ID" value="PPA44677.1"/>
    <property type="gene ID" value="WBGene00283046"/>
</dbReference>
<reference evidence="3" key="1">
    <citation type="journal article" date="2008" name="Nat. Genet.">
        <title>The Pristionchus pacificus genome provides a unique perspective on nematode lifestyle and parasitism.</title>
        <authorList>
            <person name="Dieterich C."/>
            <person name="Clifton S.W."/>
            <person name="Schuster L.N."/>
            <person name="Chinwalla A."/>
            <person name="Delehaunty K."/>
            <person name="Dinkelacker I."/>
            <person name="Fulton L."/>
            <person name="Fulton R."/>
            <person name="Godfrey J."/>
            <person name="Minx P."/>
            <person name="Mitreva M."/>
            <person name="Roeseler W."/>
            <person name="Tian H."/>
            <person name="Witte H."/>
            <person name="Yang S.P."/>
            <person name="Wilson R.K."/>
            <person name="Sommer R.J."/>
        </authorList>
    </citation>
    <scope>NUCLEOTIDE SEQUENCE [LARGE SCALE GENOMIC DNA]</scope>
    <source>
        <strain evidence="3">PS312</strain>
    </source>
</reference>
<accession>A0A2A6CQZ7</accession>
<name>A0A2A6CQZ7_PRIPA</name>
<gene>
    <name evidence="2" type="primary">WBGene00283046</name>
</gene>
<sequence length="137" mass="15604">MRRQPGKGIGRGRGRDEGTEVRSARETVVTEVLARFETLSEEAQRQVKAVLPFETLQRLQPQDRVRTTDFLGGALKREYPWHYFNMDVDYLVYFITSHILNENGVLVDDVLIDGIGVVLEDSDDGRRTIAELDHESG</sequence>
<evidence type="ECO:0000313" key="2">
    <source>
        <dbReference type="EnsemblMetazoa" id="PPA44677.1"/>
    </source>
</evidence>
<organism evidence="2 3">
    <name type="scientific">Pristionchus pacificus</name>
    <name type="common">Parasitic nematode worm</name>
    <dbReference type="NCBI Taxonomy" id="54126"/>
    <lineage>
        <taxon>Eukaryota</taxon>
        <taxon>Metazoa</taxon>
        <taxon>Ecdysozoa</taxon>
        <taxon>Nematoda</taxon>
        <taxon>Chromadorea</taxon>
        <taxon>Rhabditida</taxon>
        <taxon>Rhabditina</taxon>
        <taxon>Diplogasteromorpha</taxon>
        <taxon>Diplogasteroidea</taxon>
        <taxon>Neodiplogasteridae</taxon>
        <taxon>Pristionchus</taxon>
    </lineage>
</organism>
<feature type="region of interest" description="Disordered" evidence="1">
    <location>
        <begin position="1"/>
        <end position="23"/>
    </location>
</feature>
<keyword evidence="3" id="KW-1185">Reference proteome</keyword>
<accession>A0A8R1Z7B0</accession>
<proteinExistence type="predicted"/>
<dbReference type="AlphaFoldDB" id="A0A2A6CQZ7"/>
<dbReference type="Proteomes" id="UP000005239">
    <property type="component" value="Unassembled WGS sequence"/>
</dbReference>
<evidence type="ECO:0000256" key="1">
    <source>
        <dbReference type="SAM" id="MobiDB-lite"/>
    </source>
</evidence>
<evidence type="ECO:0000313" key="3">
    <source>
        <dbReference type="Proteomes" id="UP000005239"/>
    </source>
</evidence>